<geneLocation type="plasmid" evidence="1 2">
    <name>pRUNSL02</name>
</geneLocation>
<keyword evidence="1" id="KW-0614">Plasmid</keyword>
<keyword evidence="2" id="KW-1185">Reference proteome</keyword>
<gene>
    <name evidence="1" type="ordered locus">Runsl_5955</name>
</gene>
<dbReference type="Proteomes" id="UP000000493">
    <property type="component" value="Plasmid pRUNSL02"/>
</dbReference>
<proteinExistence type="predicted"/>
<accession>A0A7U4E8X4</accession>
<protein>
    <recommendedName>
        <fullName evidence="3">Helix-turn-helix domain-containing protein</fullName>
    </recommendedName>
</protein>
<dbReference type="Pfam" id="PF13565">
    <property type="entry name" value="HTH_32"/>
    <property type="match status" value="1"/>
</dbReference>
<evidence type="ECO:0008006" key="3">
    <source>
        <dbReference type="Google" id="ProtNLM"/>
    </source>
</evidence>
<name>A0A7U4E8X4_RUNSL</name>
<dbReference type="AlphaFoldDB" id="A0A7U4E8X4"/>
<dbReference type="RefSeq" id="WP_013931272.1">
    <property type="nucleotide sequence ID" value="NC_015704.1"/>
</dbReference>
<evidence type="ECO:0000313" key="1">
    <source>
        <dbReference type="EMBL" id="AEI52091.1"/>
    </source>
</evidence>
<sequence>MQKQHIKLASKDRLELEGLLLKSSLTVKIHKRIHVLLHLDSGKSYKTVGKEVGMTYISMREICSKYANKQTNATALSYLSDKPRTGRPIVISGDERAKITALACSQPPEGHSNWTLRLLADKVVELGICEELSHTYAGQILKKTNYSPTLNALGALV</sequence>
<evidence type="ECO:0000313" key="2">
    <source>
        <dbReference type="Proteomes" id="UP000000493"/>
    </source>
</evidence>
<organism evidence="1 2">
    <name type="scientific">Runella slithyformis (strain ATCC 29530 / DSM 19594 / LMG 11500 / NCIMB 11436 / LSU 4)</name>
    <dbReference type="NCBI Taxonomy" id="761193"/>
    <lineage>
        <taxon>Bacteria</taxon>
        <taxon>Pseudomonadati</taxon>
        <taxon>Bacteroidota</taxon>
        <taxon>Cytophagia</taxon>
        <taxon>Cytophagales</taxon>
        <taxon>Spirosomataceae</taxon>
        <taxon>Runella</taxon>
    </lineage>
</organism>
<reference evidence="2" key="1">
    <citation type="submission" date="2011-06" db="EMBL/GenBank/DDBJ databases">
        <title>The complete genome of plasmid 2 of Runella slithyformis DSM 19594.</title>
        <authorList>
            <consortium name="US DOE Joint Genome Institute (JGI-PGF)"/>
            <person name="Lucas S."/>
            <person name="Han J."/>
            <person name="Lapidus A."/>
            <person name="Bruce D."/>
            <person name="Goodwin L."/>
            <person name="Pitluck S."/>
            <person name="Peters L."/>
            <person name="Kyrpides N."/>
            <person name="Mavromatis K."/>
            <person name="Ivanova N."/>
            <person name="Ovchinnikova G."/>
            <person name="Zhang X."/>
            <person name="Misra M."/>
            <person name="Detter J.C."/>
            <person name="Tapia R."/>
            <person name="Han C."/>
            <person name="Land M."/>
            <person name="Hauser L."/>
            <person name="Markowitz V."/>
            <person name="Cheng J.-F."/>
            <person name="Hugenholtz P."/>
            <person name="Woyke T."/>
            <person name="Wu D."/>
            <person name="Tindall B."/>
            <person name="Faehrich R."/>
            <person name="Brambilla E."/>
            <person name="Klenk H.-P."/>
            <person name="Eisen J.A."/>
        </authorList>
    </citation>
    <scope>NUCLEOTIDE SEQUENCE [LARGE SCALE GENOMIC DNA]</scope>
    <source>
        <strain evidence="2">ATCC 29530 / DSM 19594 / LMG 11500 / NCIMB 11436 / LSU 4</strain>
        <plasmid evidence="2">pRUNSL02</plasmid>
    </source>
</reference>
<dbReference type="KEGG" id="rsi:Runsl_5955"/>
<reference evidence="1 2" key="2">
    <citation type="journal article" date="2012" name="Stand. Genomic Sci.">
        <title>Complete genome sequence of the aquatic bacterium Runella slithyformis type strain (LSU 4(T)).</title>
        <authorList>
            <person name="Copeland A."/>
            <person name="Zhang X."/>
            <person name="Misra M."/>
            <person name="Lapidus A."/>
            <person name="Nolan M."/>
            <person name="Lucas S."/>
            <person name="Deshpande S."/>
            <person name="Cheng J.F."/>
            <person name="Tapia R."/>
            <person name="Goodwin L.A."/>
            <person name="Pitluck S."/>
            <person name="Liolios K."/>
            <person name="Pagani I."/>
            <person name="Ivanova N."/>
            <person name="Mikhailova N."/>
            <person name="Pati A."/>
            <person name="Chen A."/>
            <person name="Palaniappan K."/>
            <person name="Land M."/>
            <person name="Hauser L."/>
            <person name="Pan C."/>
            <person name="Jeffries C.D."/>
            <person name="Detter J.C."/>
            <person name="Brambilla E.M."/>
            <person name="Rohde M."/>
            <person name="Djao O.D."/>
            <person name="Goker M."/>
            <person name="Sikorski J."/>
            <person name="Tindall B.J."/>
            <person name="Woyke T."/>
            <person name="Bristow J."/>
            <person name="Eisen J.A."/>
            <person name="Markowitz V."/>
            <person name="Hugenholtz P."/>
            <person name="Kyrpides N.C."/>
            <person name="Klenk H.P."/>
            <person name="Mavromatis K."/>
        </authorList>
    </citation>
    <scope>NUCLEOTIDE SEQUENCE [LARGE SCALE GENOMIC DNA]</scope>
    <source>
        <strain evidence="2">ATCC 29530 / DSM 19594 / LMG 11500 / NCIMB 11436 / LSU 4</strain>
    </source>
</reference>
<dbReference type="EMBL" id="CP002861">
    <property type="protein sequence ID" value="AEI52091.1"/>
    <property type="molecule type" value="Genomic_DNA"/>
</dbReference>